<dbReference type="SUPFAM" id="SSF54001">
    <property type="entry name" value="Cysteine proteinases"/>
    <property type="match status" value="1"/>
</dbReference>
<reference evidence="5" key="1">
    <citation type="submission" date="2021-03" db="EMBL/GenBank/DDBJ databases">
        <authorList>
            <person name="Li Z."/>
            <person name="Yang C."/>
        </authorList>
    </citation>
    <scope>NUCLEOTIDE SEQUENCE</scope>
    <source>
        <strain evidence="5">Dzin_1.0</strain>
        <tissue evidence="5">Leaf</tissue>
    </source>
</reference>
<dbReference type="FunFam" id="3.90.70.80:FF:000007">
    <property type="entry name" value="OTU domain-containing protein"/>
    <property type="match status" value="1"/>
</dbReference>
<evidence type="ECO:0000256" key="3">
    <source>
        <dbReference type="RuleBase" id="RU367104"/>
    </source>
</evidence>
<evidence type="ECO:0000256" key="1">
    <source>
        <dbReference type="ARBA" id="ARBA00000707"/>
    </source>
</evidence>
<dbReference type="EMBL" id="JAGGNH010000001">
    <property type="protein sequence ID" value="KAJ0987064.1"/>
    <property type="molecule type" value="Genomic_DNA"/>
</dbReference>
<dbReference type="Proteomes" id="UP001085076">
    <property type="component" value="Miscellaneous, Linkage group lg01"/>
</dbReference>
<dbReference type="GO" id="GO:0036503">
    <property type="term" value="P:ERAD pathway"/>
    <property type="evidence" value="ECO:0007669"/>
    <property type="project" value="TreeGrafter"/>
</dbReference>
<comment type="caution">
    <text evidence="5">The sequence shown here is derived from an EMBL/GenBank/DDBJ whole genome shotgun (WGS) entry which is preliminary data.</text>
</comment>
<evidence type="ECO:0000313" key="5">
    <source>
        <dbReference type="EMBL" id="KAJ0987064.1"/>
    </source>
</evidence>
<keyword evidence="6" id="KW-1185">Reference proteome</keyword>
<dbReference type="GO" id="GO:0016579">
    <property type="term" value="P:protein deubiquitination"/>
    <property type="evidence" value="ECO:0007669"/>
    <property type="project" value="TreeGrafter"/>
</dbReference>
<accession>A0A9D5HSB1</accession>
<dbReference type="PROSITE" id="PS50802">
    <property type="entry name" value="OTU"/>
    <property type="match status" value="1"/>
</dbReference>
<dbReference type="Pfam" id="PF02338">
    <property type="entry name" value="OTU"/>
    <property type="match status" value="1"/>
</dbReference>
<comment type="subcellular location">
    <subcellularLocation>
        <location evidence="3">Cytoplasm</location>
    </subcellularLocation>
</comment>
<keyword evidence="3" id="KW-0645">Protease</keyword>
<feature type="domain" description="OTU" evidence="4">
    <location>
        <begin position="158"/>
        <end position="307"/>
    </location>
</feature>
<keyword evidence="2 3" id="KW-0378">Hydrolase</keyword>
<dbReference type="CDD" id="cd22760">
    <property type="entry name" value="OTU_plant_OTU4-like"/>
    <property type="match status" value="1"/>
</dbReference>
<organism evidence="5 6">
    <name type="scientific">Dioscorea zingiberensis</name>
    <dbReference type="NCBI Taxonomy" id="325984"/>
    <lineage>
        <taxon>Eukaryota</taxon>
        <taxon>Viridiplantae</taxon>
        <taxon>Streptophyta</taxon>
        <taxon>Embryophyta</taxon>
        <taxon>Tracheophyta</taxon>
        <taxon>Spermatophyta</taxon>
        <taxon>Magnoliopsida</taxon>
        <taxon>Liliopsida</taxon>
        <taxon>Dioscoreales</taxon>
        <taxon>Dioscoreaceae</taxon>
        <taxon>Dioscorea</taxon>
    </lineage>
</organism>
<comment type="catalytic activity">
    <reaction evidence="1 3">
        <text>Thiol-dependent hydrolysis of ester, thioester, amide, peptide and isopeptide bonds formed by the C-terminal Gly of ubiquitin (a 76-residue protein attached to proteins as an intracellular targeting signal).</text>
        <dbReference type="EC" id="3.4.19.12"/>
    </reaction>
</comment>
<dbReference type="InterPro" id="IPR003323">
    <property type="entry name" value="OTU_dom"/>
</dbReference>
<proteinExistence type="predicted"/>
<dbReference type="InterPro" id="IPR047947">
    <property type="entry name" value="OTU4_OTU"/>
</dbReference>
<reference evidence="5" key="2">
    <citation type="journal article" date="2022" name="Hortic Res">
        <title>The genome of Dioscorea zingiberensis sheds light on the biosynthesis, origin and evolution of the medicinally important diosgenin saponins.</title>
        <authorList>
            <person name="Li Y."/>
            <person name="Tan C."/>
            <person name="Li Z."/>
            <person name="Guo J."/>
            <person name="Li S."/>
            <person name="Chen X."/>
            <person name="Wang C."/>
            <person name="Dai X."/>
            <person name="Yang H."/>
            <person name="Song W."/>
            <person name="Hou L."/>
            <person name="Xu J."/>
            <person name="Tong Z."/>
            <person name="Xu A."/>
            <person name="Yuan X."/>
            <person name="Wang W."/>
            <person name="Yang Q."/>
            <person name="Chen L."/>
            <person name="Sun Z."/>
            <person name="Wang K."/>
            <person name="Pan B."/>
            <person name="Chen J."/>
            <person name="Bao Y."/>
            <person name="Liu F."/>
            <person name="Qi X."/>
            <person name="Gang D.R."/>
            <person name="Wen J."/>
            <person name="Li J."/>
        </authorList>
    </citation>
    <scope>NUCLEOTIDE SEQUENCE</scope>
    <source>
        <strain evidence="5">Dzin_1.0</strain>
    </source>
</reference>
<dbReference type="OrthoDB" id="409956at2759"/>
<dbReference type="AlphaFoldDB" id="A0A9D5HSB1"/>
<dbReference type="EC" id="3.4.19.12" evidence="3"/>
<dbReference type="GO" id="GO:0005634">
    <property type="term" value="C:nucleus"/>
    <property type="evidence" value="ECO:0007669"/>
    <property type="project" value="TreeGrafter"/>
</dbReference>
<evidence type="ECO:0000313" key="6">
    <source>
        <dbReference type="Proteomes" id="UP001085076"/>
    </source>
</evidence>
<keyword evidence="3" id="KW-0833">Ubl conjugation pathway</keyword>
<dbReference type="PANTHER" id="PTHR13312:SF5">
    <property type="entry name" value="UBIQUITIN THIOESTERASE OTU"/>
    <property type="match status" value="1"/>
</dbReference>
<sequence length="310" mass="34513">MTVVSVPRSNSRSLFFHSNYFMQRLSGSTICKIFHSPSFGSESSEASSLNGPHFKQKGSFYPFAMATSLSSVGRQLRHGLSRRRSLSLRLSVPTRDKASKPNWNTRFASWTLGSASVGMCLSFSISSPACAEAPENENKVESKSSSHTSHGKKVYTDYSITGIPGDGRCLFRSLAHGACIRSGKKPLNENLQRELADELRAQVADELVKRREETEWFIEGDFDTYVSQMRRPHVWGGEPELLMASHVLQMPITVYMLDEEAGGLIAIAEFLQKRVLSQDCSISEDAKEMVLHTVPVDIHHYRFVGDSAIS</sequence>
<evidence type="ECO:0000259" key="4">
    <source>
        <dbReference type="PROSITE" id="PS50802"/>
    </source>
</evidence>
<comment type="function">
    <text evidence="3">Hydrolase that can remove conjugated ubiquitin from proteins and may therefore play an important regulatory role at the level of protein turnover by preventing degradation.</text>
</comment>
<protein>
    <recommendedName>
        <fullName evidence="3">Ubiquitin thioesterase OTU</fullName>
        <ecNumber evidence="3">3.4.19.12</ecNumber>
    </recommendedName>
</protein>
<dbReference type="GO" id="GO:0030968">
    <property type="term" value="P:endoplasmic reticulum unfolded protein response"/>
    <property type="evidence" value="ECO:0007669"/>
    <property type="project" value="TreeGrafter"/>
</dbReference>
<dbReference type="Gene3D" id="3.90.70.80">
    <property type="match status" value="1"/>
</dbReference>
<dbReference type="InterPro" id="IPR038765">
    <property type="entry name" value="Papain-like_cys_pep_sf"/>
</dbReference>
<name>A0A9D5HSB1_9LILI</name>
<gene>
    <name evidence="5" type="ORF">J5N97_005420</name>
</gene>
<dbReference type="GO" id="GO:0005829">
    <property type="term" value="C:cytosol"/>
    <property type="evidence" value="ECO:0007669"/>
    <property type="project" value="TreeGrafter"/>
</dbReference>
<dbReference type="GO" id="GO:0004843">
    <property type="term" value="F:cysteine-type deubiquitinase activity"/>
    <property type="evidence" value="ECO:0007669"/>
    <property type="project" value="UniProtKB-UniRule"/>
</dbReference>
<dbReference type="PANTHER" id="PTHR13312">
    <property type="entry name" value="HIV-INDUCED PROTEIN-7-LIKE PROTEASE"/>
    <property type="match status" value="1"/>
</dbReference>
<keyword evidence="3" id="KW-0788">Thiol protease</keyword>
<evidence type="ECO:0000256" key="2">
    <source>
        <dbReference type="ARBA" id="ARBA00022801"/>
    </source>
</evidence>
<keyword evidence="3" id="KW-0963">Cytoplasm</keyword>